<keyword evidence="7" id="KW-1185">Reference proteome</keyword>
<dbReference type="GO" id="GO:0006633">
    <property type="term" value="P:fatty acid biosynthetic process"/>
    <property type="evidence" value="ECO:0007669"/>
    <property type="project" value="InterPro"/>
</dbReference>
<evidence type="ECO:0000256" key="2">
    <source>
        <dbReference type="ARBA" id="ARBA00022679"/>
    </source>
</evidence>
<dbReference type="PANTHER" id="PTHR31561">
    <property type="entry name" value="3-KETOACYL-COA SYNTHASE"/>
    <property type="match status" value="1"/>
</dbReference>
<gene>
    <name evidence="6" type="ORF">WJX81_004960</name>
</gene>
<feature type="domain" description="FAE" evidence="4">
    <location>
        <begin position="101"/>
        <end position="378"/>
    </location>
</feature>
<reference evidence="6 7" key="1">
    <citation type="journal article" date="2024" name="Nat. Commun.">
        <title>Phylogenomics reveals the evolutionary origins of lichenization in chlorophyte algae.</title>
        <authorList>
            <person name="Puginier C."/>
            <person name="Libourel C."/>
            <person name="Otte J."/>
            <person name="Skaloud P."/>
            <person name="Haon M."/>
            <person name="Grisel S."/>
            <person name="Petersen M."/>
            <person name="Berrin J.G."/>
            <person name="Delaux P.M."/>
            <person name="Dal Grande F."/>
            <person name="Keller J."/>
        </authorList>
    </citation>
    <scope>NUCLEOTIDE SEQUENCE [LARGE SCALE GENOMIC DNA]</scope>
    <source>
        <strain evidence="6 7">SAG 245.80</strain>
    </source>
</reference>
<dbReference type="SUPFAM" id="SSF53901">
    <property type="entry name" value="Thiolase-like"/>
    <property type="match status" value="2"/>
</dbReference>
<dbReference type="InterPro" id="IPR013747">
    <property type="entry name" value="ACP_syn_III_C"/>
</dbReference>
<dbReference type="Gene3D" id="3.40.47.10">
    <property type="match status" value="1"/>
</dbReference>
<protein>
    <recommendedName>
        <fullName evidence="3">3-ketoacyl-CoA synthase</fullName>
        <ecNumber evidence="3">2.3.1.-</ecNumber>
    </recommendedName>
</protein>
<dbReference type="Pfam" id="PF08541">
    <property type="entry name" value="ACP_syn_III_C"/>
    <property type="match status" value="1"/>
</dbReference>
<dbReference type="InterPro" id="IPR013601">
    <property type="entry name" value="FAE1_typ3_polyketide_synth"/>
</dbReference>
<proteinExistence type="inferred from homology"/>
<dbReference type="AlphaFoldDB" id="A0AAW1S6X6"/>
<comment type="caution">
    <text evidence="6">The sequence shown here is derived from an EMBL/GenBank/DDBJ whole genome shotgun (WGS) entry which is preliminary data.</text>
</comment>
<keyword evidence="3" id="KW-0012">Acyltransferase</keyword>
<dbReference type="PIRSF" id="PIRSF036417">
    <property type="entry name" value="3-ktacl-CoA_syn"/>
    <property type="match status" value="1"/>
</dbReference>
<evidence type="ECO:0000313" key="6">
    <source>
        <dbReference type="EMBL" id="KAK9841816.1"/>
    </source>
</evidence>
<dbReference type="GO" id="GO:0016020">
    <property type="term" value="C:membrane"/>
    <property type="evidence" value="ECO:0007669"/>
    <property type="project" value="InterPro"/>
</dbReference>
<dbReference type="CDD" id="cd00831">
    <property type="entry name" value="CHS_like"/>
    <property type="match status" value="1"/>
</dbReference>
<sequence length="484" mass="53288">MSRLGLFEQVAQMARGDVREALTPLQKLQNRYLWKGSVLAGLAAIVLARLSWAASSSTEYEALSGLVQQALAQAPHALALTALSVVLAVAWATHRFAPAAAKRVYLLDTFTYKPPDRMKVSRENYVRGARMRKIWGEEALDFQEKLLNSSGLGDETYFPDSIIQEPMKLTWNAALEESEMVMYETVHKLFKQTGFTADDVDILIVVCSCFAPTPSLASMIVNHFKMRTDVLSHNLAGMGCSGGVVALDMAKQFLQALPNKRVLVVAHENITNNYYAGNNRSCLVSNCLFRVGGAACMLSNKPGDAARAKYEMTLTVRSHIGADDDAFNAIRQREDEEGIRGICLQRNVVPTAALALKTNIASLAPHVLPLTELVRAVLDSDYIPNFKTAFQHFLVHTGGRAVIEEVEKKLSLAPADVQPSKETLFRYGNTCCAAVFYVLTNMEARVGAKKGDKVWMLGFGTGFKCNSAVFKALRDVKTDHEAWQ</sequence>
<comment type="pathway">
    <text evidence="3">Lipid metabolism; fatty acid biosynthesis.</text>
</comment>
<accession>A0AAW1S6X6</accession>
<dbReference type="EMBL" id="JALJOU010000010">
    <property type="protein sequence ID" value="KAK9841816.1"/>
    <property type="molecule type" value="Genomic_DNA"/>
</dbReference>
<evidence type="ECO:0000313" key="7">
    <source>
        <dbReference type="Proteomes" id="UP001445335"/>
    </source>
</evidence>
<evidence type="ECO:0000259" key="4">
    <source>
        <dbReference type="Pfam" id="PF08392"/>
    </source>
</evidence>
<evidence type="ECO:0000256" key="1">
    <source>
        <dbReference type="ARBA" id="ARBA00005531"/>
    </source>
</evidence>
<dbReference type="GO" id="GO:0016747">
    <property type="term" value="F:acyltransferase activity, transferring groups other than amino-acyl groups"/>
    <property type="evidence" value="ECO:0007669"/>
    <property type="project" value="InterPro"/>
</dbReference>
<dbReference type="Proteomes" id="UP001445335">
    <property type="component" value="Unassembled WGS sequence"/>
</dbReference>
<evidence type="ECO:0000259" key="5">
    <source>
        <dbReference type="Pfam" id="PF08541"/>
    </source>
</evidence>
<name>A0AAW1S6X6_9CHLO</name>
<dbReference type="InterPro" id="IPR012392">
    <property type="entry name" value="3-ktacl-CoA_syn"/>
</dbReference>
<feature type="domain" description="Beta-ketoacyl-[acyl-carrier-protein] synthase III C-terminal" evidence="5">
    <location>
        <begin position="391"/>
        <end position="471"/>
    </location>
</feature>
<dbReference type="InterPro" id="IPR016039">
    <property type="entry name" value="Thiolase-like"/>
</dbReference>
<evidence type="ECO:0000256" key="3">
    <source>
        <dbReference type="PIRNR" id="PIRNR036417"/>
    </source>
</evidence>
<comment type="similarity">
    <text evidence="1 3">Belongs to the thiolase-like superfamily. Chalcone/stilbene synthases family.</text>
</comment>
<keyword evidence="2 3" id="KW-0808">Transferase</keyword>
<dbReference type="Pfam" id="PF08392">
    <property type="entry name" value="FAE1_CUT1_RppA"/>
    <property type="match status" value="1"/>
</dbReference>
<organism evidence="6 7">
    <name type="scientific">Elliptochloris bilobata</name>
    <dbReference type="NCBI Taxonomy" id="381761"/>
    <lineage>
        <taxon>Eukaryota</taxon>
        <taxon>Viridiplantae</taxon>
        <taxon>Chlorophyta</taxon>
        <taxon>core chlorophytes</taxon>
        <taxon>Trebouxiophyceae</taxon>
        <taxon>Trebouxiophyceae incertae sedis</taxon>
        <taxon>Elliptochloris clade</taxon>
        <taxon>Elliptochloris</taxon>
    </lineage>
</organism>
<dbReference type="EC" id="2.3.1.-" evidence="3"/>